<dbReference type="EMBL" id="SEUK01000055">
    <property type="protein sequence ID" value="KAA1156911.1"/>
    <property type="molecule type" value="Genomic_DNA"/>
</dbReference>
<gene>
    <name evidence="1" type="ORF">EU508_18480</name>
</gene>
<organism evidence="1 2">
    <name type="scientific">Pseudoalteromonas fuliginea</name>
    <dbReference type="NCBI Taxonomy" id="1872678"/>
    <lineage>
        <taxon>Bacteria</taxon>
        <taxon>Pseudomonadati</taxon>
        <taxon>Pseudomonadota</taxon>
        <taxon>Gammaproteobacteria</taxon>
        <taxon>Alteromonadales</taxon>
        <taxon>Pseudoalteromonadaceae</taxon>
        <taxon>Pseudoalteromonas</taxon>
    </lineage>
</organism>
<dbReference type="Proteomes" id="UP000324162">
    <property type="component" value="Unassembled WGS sequence"/>
</dbReference>
<dbReference type="AlphaFoldDB" id="A0AB73BC58"/>
<evidence type="ECO:0000313" key="2">
    <source>
        <dbReference type="Proteomes" id="UP000324162"/>
    </source>
</evidence>
<evidence type="ECO:0008006" key="3">
    <source>
        <dbReference type="Google" id="ProtNLM"/>
    </source>
</evidence>
<reference evidence="1 2" key="1">
    <citation type="submission" date="2019-01" db="EMBL/GenBank/DDBJ databases">
        <title>Genome sequences of marine Pseudoalteromonas species.</title>
        <authorList>
            <person name="Boraston A.B."/>
            <person name="Hehemann J.-H."/>
            <person name="Vickers C.J."/>
            <person name="Salama-Alber O."/>
            <person name="Abe K."/>
            <person name="Hettle A.J."/>
        </authorList>
    </citation>
    <scope>NUCLEOTIDE SEQUENCE [LARGE SCALE GENOMIC DNA]</scope>
    <source>
        <strain evidence="1 2">PS42</strain>
    </source>
</reference>
<dbReference type="RefSeq" id="WP_007375600.1">
    <property type="nucleotide sequence ID" value="NZ_JBBMQV010000009.1"/>
</dbReference>
<comment type="caution">
    <text evidence="1">The sequence shown here is derived from an EMBL/GenBank/DDBJ whole genome shotgun (WGS) entry which is preliminary data.</text>
</comment>
<sequence length="123" mass="13932">MFRILKLVIIVFYFASFYSFAENIDDKAQLEKMVVKYESAVELSKECISSKMKNISSCKAFQKIYLFELKDSFAAFTTNLGSYIELDVDITLRGVAAITSASEAALDIYAHNKNIKTNNSQEQ</sequence>
<name>A0AB73BC58_9GAMM</name>
<accession>A0AB73BC58</accession>
<protein>
    <recommendedName>
        <fullName evidence="3">DUF3718 domain-containing protein</fullName>
    </recommendedName>
</protein>
<proteinExistence type="predicted"/>
<evidence type="ECO:0000313" key="1">
    <source>
        <dbReference type="EMBL" id="KAA1156911.1"/>
    </source>
</evidence>